<gene>
    <name evidence="1" type="ORF">HB662_27625</name>
</gene>
<reference evidence="1 2" key="1">
    <citation type="submission" date="2020-03" db="EMBL/GenBank/DDBJ databases">
        <title>Roseomonas selenitidurans sp. nov. isolated from soil.</title>
        <authorList>
            <person name="Liu H."/>
        </authorList>
    </citation>
    <scope>NUCLEOTIDE SEQUENCE [LARGE SCALE GENOMIC DNA]</scope>
    <source>
        <strain evidence="1 2">JCM 15073</strain>
    </source>
</reference>
<sequence>MSAASGKRSKAALKAFLAAEDDPLGEVRDPRAKELRSLSVEDPAALQAIGEIFAGTSLPEDQEKVRRILRARSEIQKEWGDARDSFLAIGRALLALEGELTKAEFARLRQGTERLFPFSDATATQFRQIARAVDGGRIPAEACPGSYGTAYQITLLSEPQLRVARERGLIRSDVMRREIMQLRREVPADGLEPLPPGRLDRARLREERARLGERRARLVEEMAVVDRRIAQIDELMSPVIDGEAEAIA</sequence>
<organism evidence="1 2">
    <name type="scientific">Falsiroseomonas frigidaquae</name>
    <dbReference type="NCBI Taxonomy" id="487318"/>
    <lineage>
        <taxon>Bacteria</taxon>
        <taxon>Pseudomonadati</taxon>
        <taxon>Pseudomonadota</taxon>
        <taxon>Alphaproteobacteria</taxon>
        <taxon>Acetobacterales</taxon>
        <taxon>Roseomonadaceae</taxon>
        <taxon>Falsiroseomonas</taxon>
    </lineage>
</organism>
<comment type="caution">
    <text evidence="1">The sequence shown here is derived from an EMBL/GenBank/DDBJ whole genome shotgun (WGS) entry which is preliminary data.</text>
</comment>
<keyword evidence="2" id="KW-1185">Reference proteome</keyword>
<dbReference type="RefSeq" id="WP_168055073.1">
    <property type="nucleotide sequence ID" value="NZ_JAATJR010000010.1"/>
</dbReference>
<protein>
    <submittedName>
        <fullName evidence="1">Uncharacterized protein</fullName>
    </submittedName>
</protein>
<proteinExistence type="predicted"/>
<evidence type="ECO:0000313" key="2">
    <source>
        <dbReference type="Proteomes" id="UP000765160"/>
    </source>
</evidence>
<accession>A0ABX1F8M6</accession>
<evidence type="ECO:0000313" key="1">
    <source>
        <dbReference type="EMBL" id="NKE48569.1"/>
    </source>
</evidence>
<name>A0ABX1F8M6_9PROT</name>
<dbReference type="Proteomes" id="UP000765160">
    <property type="component" value="Unassembled WGS sequence"/>
</dbReference>
<dbReference type="EMBL" id="JAAVTX010000010">
    <property type="protein sequence ID" value="NKE48569.1"/>
    <property type="molecule type" value="Genomic_DNA"/>
</dbReference>